<keyword evidence="2" id="KW-1185">Reference proteome</keyword>
<protein>
    <submittedName>
        <fullName evidence="1">Uncharacterized protein</fullName>
    </submittedName>
</protein>
<gene>
    <name evidence="1" type="ORF">E2C01_000612</name>
</gene>
<proteinExistence type="predicted"/>
<organism evidence="1 2">
    <name type="scientific">Portunus trituberculatus</name>
    <name type="common">Swimming crab</name>
    <name type="synonym">Neptunus trituberculatus</name>
    <dbReference type="NCBI Taxonomy" id="210409"/>
    <lineage>
        <taxon>Eukaryota</taxon>
        <taxon>Metazoa</taxon>
        <taxon>Ecdysozoa</taxon>
        <taxon>Arthropoda</taxon>
        <taxon>Crustacea</taxon>
        <taxon>Multicrustacea</taxon>
        <taxon>Malacostraca</taxon>
        <taxon>Eumalacostraca</taxon>
        <taxon>Eucarida</taxon>
        <taxon>Decapoda</taxon>
        <taxon>Pleocyemata</taxon>
        <taxon>Brachyura</taxon>
        <taxon>Eubrachyura</taxon>
        <taxon>Portunoidea</taxon>
        <taxon>Portunidae</taxon>
        <taxon>Portuninae</taxon>
        <taxon>Portunus</taxon>
    </lineage>
</organism>
<reference evidence="1 2" key="1">
    <citation type="submission" date="2019-05" db="EMBL/GenBank/DDBJ databases">
        <title>Another draft genome of Portunus trituberculatus and its Hox gene families provides insights of decapod evolution.</title>
        <authorList>
            <person name="Jeong J.-H."/>
            <person name="Song I."/>
            <person name="Kim S."/>
            <person name="Choi T."/>
            <person name="Kim D."/>
            <person name="Ryu S."/>
            <person name="Kim W."/>
        </authorList>
    </citation>
    <scope>NUCLEOTIDE SEQUENCE [LARGE SCALE GENOMIC DNA]</scope>
    <source>
        <tissue evidence="1">Muscle</tissue>
    </source>
</reference>
<accession>A0A5B7CH14</accession>
<dbReference type="EMBL" id="VSRR010000015">
    <property type="protein sequence ID" value="MPC08041.1"/>
    <property type="molecule type" value="Genomic_DNA"/>
</dbReference>
<evidence type="ECO:0000313" key="2">
    <source>
        <dbReference type="Proteomes" id="UP000324222"/>
    </source>
</evidence>
<sequence length="96" mass="10393">MLVLAGRRASGRLLPFTMVVFPPPPLPTCRGSALMLRHSMGPTQSEATIFFTIDNTVPGFLLTGLATPTRRRSCWAPYMTGPAAANPTVTPETFRC</sequence>
<evidence type="ECO:0000313" key="1">
    <source>
        <dbReference type="EMBL" id="MPC08041.1"/>
    </source>
</evidence>
<dbReference type="Proteomes" id="UP000324222">
    <property type="component" value="Unassembled WGS sequence"/>
</dbReference>
<comment type="caution">
    <text evidence="1">The sequence shown here is derived from an EMBL/GenBank/DDBJ whole genome shotgun (WGS) entry which is preliminary data.</text>
</comment>
<dbReference type="AlphaFoldDB" id="A0A5B7CH14"/>
<name>A0A5B7CH14_PORTR</name>